<reference evidence="2 3" key="1">
    <citation type="journal article" date="2014" name="ISME J.">
        <title>Adaptation of an abundant Roseobacter RCA organism to pelagic systems revealed by genomic and transcriptomic analyses.</title>
        <authorList>
            <person name="Voget S."/>
            <person name="Wemheuer B."/>
            <person name="Brinkhoff T."/>
            <person name="Vollmers J."/>
            <person name="Dietrich S."/>
            <person name="Giebel H.A."/>
            <person name="Beardsley C."/>
            <person name="Sardemann C."/>
            <person name="Bakenhus I."/>
            <person name="Billerbeck S."/>
            <person name="Daniel R."/>
            <person name="Simon M."/>
        </authorList>
    </citation>
    <scope>NUCLEOTIDE SEQUENCE [LARGE SCALE GENOMIC DNA]</scope>
    <source>
        <strain evidence="2 3">RCA23</strain>
    </source>
</reference>
<proteinExistence type="predicted"/>
<keyword evidence="3" id="KW-1185">Reference proteome</keyword>
<feature type="chain" id="PRO_5042893475" description="Dihydrodipicolinate reductase" evidence="1">
    <location>
        <begin position="17"/>
        <end position="118"/>
    </location>
</feature>
<keyword evidence="1" id="KW-0732">Signal</keyword>
<sequence>MITAIFLSLMATSAAAQETLIKRSDFLSAVATNILEIRLLSLQLKVLDSGEITGKAFGRGVTGSWEWTDGFFCRSMTWGDRELEYNCQQVKKDGASLIFTSDKGTGRSATFYLRPETQ</sequence>
<gene>
    <name evidence="2" type="ORF">RCA23_c24530</name>
</gene>
<dbReference type="AlphaFoldDB" id="A0AAN0RKQ3"/>
<evidence type="ECO:0000256" key="1">
    <source>
        <dbReference type="SAM" id="SignalP"/>
    </source>
</evidence>
<evidence type="ECO:0000313" key="3">
    <source>
        <dbReference type="Proteomes" id="UP000028680"/>
    </source>
</evidence>
<organism evidence="2 3">
    <name type="scientific">Planktomarina temperata RCA23</name>
    <dbReference type="NCBI Taxonomy" id="666509"/>
    <lineage>
        <taxon>Bacteria</taxon>
        <taxon>Pseudomonadati</taxon>
        <taxon>Pseudomonadota</taxon>
        <taxon>Alphaproteobacteria</taxon>
        <taxon>Rhodobacterales</taxon>
        <taxon>Paracoccaceae</taxon>
        <taxon>Planktomarina</taxon>
    </lineage>
</organism>
<dbReference type="Proteomes" id="UP000028680">
    <property type="component" value="Chromosome"/>
</dbReference>
<feature type="signal peptide" evidence="1">
    <location>
        <begin position="1"/>
        <end position="16"/>
    </location>
</feature>
<evidence type="ECO:0008006" key="4">
    <source>
        <dbReference type="Google" id="ProtNLM"/>
    </source>
</evidence>
<evidence type="ECO:0000313" key="2">
    <source>
        <dbReference type="EMBL" id="AII87975.1"/>
    </source>
</evidence>
<dbReference type="RefSeq" id="WP_052377176.1">
    <property type="nucleotide sequence ID" value="NZ_CP003984.1"/>
</dbReference>
<accession>A0AAN0RKQ3</accession>
<dbReference type="EMBL" id="CP003984">
    <property type="protein sequence ID" value="AII87975.1"/>
    <property type="molecule type" value="Genomic_DNA"/>
</dbReference>
<dbReference type="KEGG" id="ptp:RCA23_c24530"/>
<name>A0AAN0RKQ3_9RHOB</name>
<protein>
    <recommendedName>
        <fullName evidence="4">Dihydrodipicolinate reductase</fullName>
    </recommendedName>
</protein>